<accession>A0ACB7U1Y9</accession>
<dbReference type="EMBL" id="CM037029">
    <property type="protein sequence ID" value="KAH7654331.1"/>
    <property type="molecule type" value="Genomic_DNA"/>
</dbReference>
<reference evidence="2" key="1">
    <citation type="journal article" date="2022" name="Nat. Commun.">
        <title>Chromosome evolution and the genetic basis of agronomically important traits in greater yam.</title>
        <authorList>
            <person name="Bredeson J.V."/>
            <person name="Lyons J.B."/>
            <person name="Oniyinde I.O."/>
            <person name="Okereke N.R."/>
            <person name="Kolade O."/>
            <person name="Nnabue I."/>
            <person name="Nwadili C.O."/>
            <person name="Hribova E."/>
            <person name="Parker M."/>
            <person name="Nwogha J."/>
            <person name="Shu S."/>
            <person name="Carlson J."/>
            <person name="Kariba R."/>
            <person name="Muthemba S."/>
            <person name="Knop K."/>
            <person name="Barton G.J."/>
            <person name="Sherwood A.V."/>
            <person name="Lopez-Montes A."/>
            <person name="Asiedu R."/>
            <person name="Jamnadass R."/>
            <person name="Muchugi A."/>
            <person name="Goodstein D."/>
            <person name="Egesi C.N."/>
            <person name="Featherston J."/>
            <person name="Asfaw A."/>
            <person name="Simpson G.G."/>
            <person name="Dolezel J."/>
            <person name="Hendre P.S."/>
            <person name="Van Deynze A."/>
            <person name="Kumar P.L."/>
            <person name="Obidiegwu J.E."/>
            <person name="Bhattacharjee R."/>
            <person name="Rokhsar D.S."/>
        </authorList>
    </citation>
    <scope>NUCLEOTIDE SEQUENCE [LARGE SCALE GENOMIC DNA]</scope>
    <source>
        <strain evidence="2">cv. TDa95/00328</strain>
    </source>
</reference>
<comment type="caution">
    <text evidence="1">The sequence shown here is derived from an EMBL/GenBank/DDBJ whole genome shotgun (WGS) entry which is preliminary data.</text>
</comment>
<organism evidence="1 2">
    <name type="scientific">Dioscorea alata</name>
    <name type="common">Purple yam</name>
    <dbReference type="NCBI Taxonomy" id="55571"/>
    <lineage>
        <taxon>Eukaryota</taxon>
        <taxon>Viridiplantae</taxon>
        <taxon>Streptophyta</taxon>
        <taxon>Embryophyta</taxon>
        <taxon>Tracheophyta</taxon>
        <taxon>Spermatophyta</taxon>
        <taxon>Magnoliopsida</taxon>
        <taxon>Liliopsida</taxon>
        <taxon>Dioscoreales</taxon>
        <taxon>Dioscoreaceae</taxon>
        <taxon>Dioscorea</taxon>
    </lineage>
</organism>
<keyword evidence="2" id="KW-1185">Reference proteome</keyword>
<protein>
    <submittedName>
        <fullName evidence="1">Uncharacterized protein</fullName>
    </submittedName>
</protein>
<evidence type="ECO:0000313" key="2">
    <source>
        <dbReference type="Proteomes" id="UP000827976"/>
    </source>
</evidence>
<proteinExistence type="predicted"/>
<name>A0ACB7U1Y9_DIOAL</name>
<gene>
    <name evidence="1" type="ORF">IHE45_19G137100</name>
</gene>
<dbReference type="Proteomes" id="UP000827976">
    <property type="component" value="Chromosome 19"/>
</dbReference>
<sequence length="375" mass="41459">MDESWRISMGSVVPRRRSTEQHRPPRRSGDLNPDDFRDVFGGPPRTVLLRRFSGDFSPQPAASLYDEIFRPGEYGFQTSRAGRSLPAFMIPAARGGGGVLRTEEGFYDDIFGSGGGDRRSRSRSKSKSRSTSSSVLSSEDVSPPLRHPIGGDAVLSSFASKLRPITIPTRRQNSSPPSTVSVGEQSSFRTLSIPCPPRPCFTDRHERSKSSTKSHIGFSCCFSPPESTNLDPSFLHDTIAYNHLQHDDDCSHFDSDSGSPSSVISSVFPDHTANRPTCYHDWNRAEFEQEKVVVEVEDGEAADSSYFIELDNRTGSGFRDAAGDAAVDEAIAWAKETFRSHQESKDDNDDDDDDLQIDSKEISEDMDSSSRWVVS</sequence>
<evidence type="ECO:0000313" key="1">
    <source>
        <dbReference type="EMBL" id="KAH7654331.1"/>
    </source>
</evidence>